<evidence type="ECO:0008006" key="4">
    <source>
        <dbReference type="Google" id="ProtNLM"/>
    </source>
</evidence>
<evidence type="ECO:0000313" key="3">
    <source>
        <dbReference type="EMBL" id="CRZ10427.1"/>
    </source>
</evidence>
<sequence length="389" mass="44766">MILGRISSARFGERVDDDGSYSDDFNAPGDADPDDLPPPSFDSHDHSPRPLGSRSSEGTPQSASINQSAVETSESKSQSVASDGSRRRFYDLSRAGHSSSKKNQISKLLRQHQKENAQLREALTKLQRRARNVASENENVDLRRQLSEQKMEIKTLKSEIRRHQNIQMEYEQSQSEYPERIRSMAKELRQVKEKNKELLVQNREGDRQVRSQHDKICLLQKQSQKTNSKKGFDVQVEMEQEREKWSNVEQDLRRQITELKLAIQTEQRRNRRLSNTMKNHRQQLEGEIIRLGSLLKEKDKKISSSSQKIELMMRQSSNDILQNGIQQTIFEKETSSEETVFEPPDNGMVRSAFLSDSGRDNSLQEITGISAEYDEDFDELGVDELKALL</sequence>
<feature type="compositionally biased region" description="Polar residues" evidence="2">
    <location>
        <begin position="53"/>
        <end position="82"/>
    </location>
</feature>
<feature type="coiled-coil region" evidence="1">
    <location>
        <begin position="249"/>
        <end position="283"/>
    </location>
</feature>
<feature type="compositionally biased region" description="Polar residues" evidence="2">
    <location>
        <begin position="96"/>
        <end position="106"/>
    </location>
</feature>
<keyword evidence="1" id="KW-0175">Coiled coil</keyword>
<feature type="region of interest" description="Disordered" evidence="2">
    <location>
        <begin position="1"/>
        <end position="106"/>
    </location>
</feature>
<protein>
    <recommendedName>
        <fullName evidence="4">Lebercilin domain-containing protein</fullName>
    </recommendedName>
</protein>
<evidence type="ECO:0000256" key="1">
    <source>
        <dbReference type="SAM" id="Coils"/>
    </source>
</evidence>
<accession>A0A0H5R9R8</accession>
<name>A0A0H5R9R8_9EUKA</name>
<dbReference type="EMBL" id="HACM01009985">
    <property type="protein sequence ID" value="CRZ10427.1"/>
    <property type="molecule type" value="Transcribed_RNA"/>
</dbReference>
<proteinExistence type="predicted"/>
<evidence type="ECO:0000256" key="2">
    <source>
        <dbReference type="SAM" id="MobiDB-lite"/>
    </source>
</evidence>
<reference evidence="3" key="1">
    <citation type="submission" date="2015-04" db="EMBL/GenBank/DDBJ databases">
        <title>The genome sequence of the plant pathogenic Rhizarian Plasmodiophora brassicae reveals insights in its biotrophic life cycle and the origin of chitin synthesis.</title>
        <authorList>
            <person name="Schwelm A."/>
            <person name="Fogelqvist J."/>
            <person name="Knaust A."/>
            <person name="Julke S."/>
            <person name="Lilja T."/>
            <person name="Dhandapani V."/>
            <person name="Bonilla-Rosso G."/>
            <person name="Karlsson M."/>
            <person name="Shevchenko A."/>
            <person name="Choi S.R."/>
            <person name="Kim H.G."/>
            <person name="Park J.Y."/>
            <person name="Lim Y.P."/>
            <person name="Ludwig-Muller J."/>
            <person name="Dixelius C."/>
        </authorList>
    </citation>
    <scope>NUCLEOTIDE SEQUENCE</scope>
    <source>
        <tissue evidence="3">Potato root galls</tissue>
    </source>
</reference>
<dbReference type="AlphaFoldDB" id="A0A0H5R9R8"/>
<organism evidence="3">
    <name type="scientific">Spongospora subterranea</name>
    <dbReference type="NCBI Taxonomy" id="70186"/>
    <lineage>
        <taxon>Eukaryota</taxon>
        <taxon>Sar</taxon>
        <taxon>Rhizaria</taxon>
        <taxon>Endomyxa</taxon>
        <taxon>Phytomyxea</taxon>
        <taxon>Plasmodiophorida</taxon>
        <taxon>Plasmodiophoridae</taxon>
        <taxon>Spongospora</taxon>
    </lineage>
</organism>